<dbReference type="InterPro" id="IPR036197">
    <property type="entry name" value="NarG-like_sf"/>
</dbReference>
<dbReference type="OrthoDB" id="9788113at2"/>
<comment type="similarity">
    <text evidence="17">In the C-terminal section; belongs to the nitrate reductase gamma subunit family.</text>
</comment>
<evidence type="ECO:0000256" key="3">
    <source>
        <dbReference type="ARBA" id="ARBA00004651"/>
    </source>
</evidence>
<dbReference type="Pfam" id="PF02665">
    <property type="entry name" value="Nitrate_red_gam"/>
    <property type="match status" value="1"/>
</dbReference>
<keyword evidence="9" id="KW-0249">Electron transport</keyword>
<evidence type="ECO:0000256" key="9">
    <source>
        <dbReference type="ARBA" id="ARBA00022982"/>
    </source>
</evidence>
<evidence type="ECO:0000256" key="7">
    <source>
        <dbReference type="ARBA" id="ARBA00022692"/>
    </source>
</evidence>
<keyword evidence="13" id="KW-0534">Nitrate assimilation</keyword>
<dbReference type="Proteomes" id="UP000017052">
    <property type="component" value="Unassembled WGS sequence"/>
</dbReference>
<keyword evidence="6 20" id="KW-0349">Heme</keyword>
<comment type="similarity">
    <text evidence="16">In the central section; belongs to the NarJ/NarW family.</text>
</comment>
<dbReference type="PANTHER" id="PTHR30598">
    <property type="entry name" value="NITRATE REDUCTASE PRIVATE CHAPERONE, REDOX ENZYME MATURATION PROTEIN REMP FAMILY"/>
    <property type="match status" value="1"/>
</dbReference>
<feature type="transmembrane region" description="Helical" evidence="21">
    <location>
        <begin position="6"/>
        <end position="26"/>
    </location>
</feature>
<dbReference type="RefSeq" id="WP_021798522.1">
    <property type="nucleotide sequence ID" value="NZ_ACVN02000278.1"/>
</dbReference>
<feature type="binding site" description="axial binding residue" evidence="20">
    <location>
        <position position="56"/>
    </location>
    <ligand>
        <name>heme b</name>
        <dbReference type="ChEBI" id="CHEBI:60344"/>
        <label>1</label>
    </ligand>
    <ligandPart>
        <name>Fe</name>
        <dbReference type="ChEBI" id="CHEBI:18248"/>
    </ligandPart>
</feature>
<keyword evidence="5" id="KW-1003">Cell membrane</keyword>
<feature type="transmembrane region" description="Helical" evidence="21">
    <location>
        <begin position="47"/>
        <end position="69"/>
    </location>
</feature>
<evidence type="ECO:0000256" key="15">
    <source>
        <dbReference type="ARBA" id="ARBA00056200"/>
    </source>
</evidence>
<feature type="transmembrane region" description="Helical" evidence="21">
    <location>
        <begin position="89"/>
        <end position="111"/>
    </location>
</feature>
<evidence type="ECO:0000256" key="10">
    <source>
        <dbReference type="ARBA" id="ARBA00022989"/>
    </source>
</evidence>
<dbReference type="GO" id="GO:0008940">
    <property type="term" value="F:nitrate reductase activity"/>
    <property type="evidence" value="ECO:0007669"/>
    <property type="project" value="InterPro"/>
</dbReference>
<dbReference type="GO" id="GO:0019645">
    <property type="term" value="P:anaerobic electron transport chain"/>
    <property type="evidence" value="ECO:0007669"/>
    <property type="project" value="TreeGrafter"/>
</dbReference>
<feature type="non-terminal residue" evidence="23">
    <location>
        <position position="241"/>
    </location>
</feature>
<comment type="cofactor">
    <cofactor evidence="1">
        <name>Mo-bis(molybdopterin guanine dinucleotide)</name>
        <dbReference type="ChEBI" id="CHEBI:60539"/>
    </cofactor>
</comment>
<keyword evidence="12 20" id="KW-0408">Iron</keyword>
<accession>U2RD78</accession>
<evidence type="ECO:0000259" key="22">
    <source>
        <dbReference type="Pfam" id="PF02665"/>
    </source>
</evidence>
<feature type="transmembrane region" description="Helical" evidence="21">
    <location>
        <begin position="131"/>
        <end position="151"/>
    </location>
</feature>
<feature type="binding site" description="axial binding residue" evidence="20">
    <location>
        <position position="190"/>
    </location>
    <ligand>
        <name>heme b</name>
        <dbReference type="ChEBI" id="CHEBI:60344"/>
        <label>1</label>
    </ligand>
    <ligandPart>
        <name>Fe</name>
        <dbReference type="ChEBI" id="CHEBI:18248"/>
    </ligandPart>
</feature>
<dbReference type="GO" id="GO:0009055">
    <property type="term" value="F:electron transfer activity"/>
    <property type="evidence" value="ECO:0007669"/>
    <property type="project" value="TreeGrafter"/>
</dbReference>
<comment type="caution">
    <text evidence="23">The sequence shown here is derived from an EMBL/GenBank/DDBJ whole genome shotgun (WGS) entry which is preliminary data.</text>
</comment>
<evidence type="ECO:0000256" key="17">
    <source>
        <dbReference type="ARBA" id="ARBA00061196"/>
    </source>
</evidence>
<dbReference type="FunFam" id="1.20.950.20:FF:000001">
    <property type="entry name" value="Respiratory nitrate reductase subunit gamma"/>
    <property type="match status" value="1"/>
</dbReference>
<dbReference type="InterPro" id="IPR023234">
    <property type="entry name" value="NarG-like_domain"/>
</dbReference>
<feature type="binding site" description="axial binding residue" evidence="20">
    <location>
        <position position="66"/>
    </location>
    <ligand>
        <name>heme b</name>
        <dbReference type="ChEBI" id="CHEBI:60344"/>
        <label>2</label>
    </ligand>
    <ligandPart>
        <name>Fe</name>
        <dbReference type="ChEBI" id="CHEBI:18248"/>
    </ligandPart>
</feature>
<evidence type="ECO:0000256" key="20">
    <source>
        <dbReference type="PIRSR" id="PIRSR603816-1"/>
    </source>
</evidence>
<dbReference type="GO" id="GO:0009325">
    <property type="term" value="C:nitrate reductase complex"/>
    <property type="evidence" value="ECO:0007669"/>
    <property type="project" value="InterPro"/>
</dbReference>
<sequence>MSAATVLAWVVLPYLSIVLLIGGLVWRFRTDQFGWTSRSSQWRESAILRWSSPLFHLGILLVALGHVLGLVVPQSATDAMGIPHHVYHLVATIPGSIAGAAAVVGLVGLLYRRIVVRSVRLNTSRGDILTYALLTIPIALGAAATVSTQLVGPAGGYNYRETISVWFRSIPMLHPRPELMADVPMVFKLHILAGMLLLCIWPFTRLVHVVSAPVGYVTRPNVVYRSRREGPVASAPAARGW</sequence>
<reference evidence="23" key="1">
    <citation type="submission" date="2013-08" db="EMBL/GenBank/DDBJ databases">
        <authorList>
            <person name="Durkin A.S."/>
            <person name="Haft D.R."/>
            <person name="McCorrison J."/>
            <person name="Torralba M."/>
            <person name="Gillis M."/>
            <person name="Haft D.H."/>
            <person name="Methe B."/>
            <person name="Sutton G."/>
            <person name="Nelson K.E."/>
        </authorList>
    </citation>
    <scope>NUCLEOTIDE SEQUENCE [LARGE SCALE GENOMIC DNA]</scope>
    <source>
        <strain evidence="23">F0233</strain>
    </source>
</reference>
<comment type="similarity">
    <text evidence="18">In the N-terminal section; belongs to the nitrate reductase alpha subunit family.</text>
</comment>
<keyword evidence="7 21" id="KW-0812">Transmembrane</keyword>
<feature type="binding site" description="axial binding residue" evidence="20">
    <location>
        <position position="208"/>
    </location>
    <ligand>
        <name>heme b</name>
        <dbReference type="ChEBI" id="CHEBI:60344"/>
        <label>1</label>
    </ligand>
    <ligandPart>
        <name>Fe</name>
        <dbReference type="ChEBI" id="CHEBI:18248"/>
    </ligandPart>
</feature>
<evidence type="ECO:0000256" key="8">
    <source>
        <dbReference type="ARBA" id="ARBA00022723"/>
    </source>
</evidence>
<dbReference type="GO" id="GO:0046872">
    <property type="term" value="F:metal ion binding"/>
    <property type="evidence" value="ECO:0007669"/>
    <property type="project" value="UniProtKB-KW"/>
</dbReference>
<evidence type="ECO:0000256" key="21">
    <source>
        <dbReference type="SAM" id="Phobius"/>
    </source>
</evidence>
<dbReference type="GO" id="GO:0020037">
    <property type="term" value="F:heme binding"/>
    <property type="evidence" value="ECO:0007669"/>
    <property type="project" value="TreeGrafter"/>
</dbReference>
<evidence type="ECO:0000256" key="11">
    <source>
        <dbReference type="ARBA" id="ARBA00023002"/>
    </source>
</evidence>
<evidence type="ECO:0000256" key="16">
    <source>
        <dbReference type="ARBA" id="ARBA00061095"/>
    </source>
</evidence>
<feature type="domain" description="NarG-like" evidence="22">
    <location>
        <begin position="6"/>
        <end position="227"/>
    </location>
</feature>
<dbReference type="InterPro" id="IPR003816">
    <property type="entry name" value="Nitrate_red_gam"/>
</dbReference>
<evidence type="ECO:0000256" key="2">
    <source>
        <dbReference type="ARBA" id="ARBA00001970"/>
    </source>
</evidence>
<evidence type="ECO:0000256" key="13">
    <source>
        <dbReference type="ARBA" id="ARBA00023063"/>
    </source>
</evidence>
<evidence type="ECO:0000256" key="5">
    <source>
        <dbReference type="ARBA" id="ARBA00022475"/>
    </source>
</evidence>
<evidence type="ECO:0000256" key="1">
    <source>
        <dbReference type="ARBA" id="ARBA00001942"/>
    </source>
</evidence>
<dbReference type="EMBL" id="ACVN02000278">
    <property type="protein sequence ID" value="ERK51513.1"/>
    <property type="molecule type" value="Genomic_DNA"/>
</dbReference>
<dbReference type="Gene3D" id="1.20.950.20">
    <property type="entry name" value="Transmembrane di-heme cytochromes, Chain C"/>
    <property type="match status" value="1"/>
</dbReference>
<dbReference type="PANTHER" id="PTHR30598:SF3">
    <property type="entry name" value="RESPIRATORY NITRATE REDUCTASE 1 GAMMA CHAIN"/>
    <property type="match status" value="1"/>
</dbReference>
<dbReference type="GO" id="GO:0005886">
    <property type="term" value="C:plasma membrane"/>
    <property type="evidence" value="ECO:0007669"/>
    <property type="project" value="UniProtKB-SubCell"/>
</dbReference>
<evidence type="ECO:0000256" key="4">
    <source>
        <dbReference type="ARBA" id="ARBA00022448"/>
    </source>
</evidence>
<keyword evidence="10 21" id="KW-1133">Transmembrane helix</keyword>
<evidence type="ECO:0000256" key="6">
    <source>
        <dbReference type="ARBA" id="ARBA00022617"/>
    </source>
</evidence>
<evidence type="ECO:0000256" key="18">
    <source>
        <dbReference type="ARBA" id="ARBA00061480"/>
    </source>
</evidence>
<keyword evidence="4" id="KW-0813">Transport</keyword>
<comment type="subcellular location">
    <subcellularLocation>
        <location evidence="3">Cell membrane</location>
        <topology evidence="3">Multi-pass membrane protein</topology>
    </subcellularLocation>
</comment>
<dbReference type="GO" id="GO:0042128">
    <property type="term" value="P:nitrate assimilation"/>
    <property type="evidence" value="ECO:0007669"/>
    <property type="project" value="UniProtKB-KW"/>
</dbReference>
<evidence type="ECO:0000313" key="24">
    <source>
        <dbReference type="Proteomes" id="UP000017052"/>
    </source>
</evidence>
<dbReference type="AlphaFoldDB" id="U2RD78"/>
<keyword evidence="24" id="KW-1185">Reference proteome</keyword>
<comment type="cofactor">
    <cofactor evidence="2">
        <name>heme b</name>
        <dbReference type="ChEBI" id="CHEBI:60344"/>
    </cofactor>
</comment>
<protein>
    <recommendedName>
        <fullName evidence="19">Nitrate reductase-like protein NarX</fullName>
    </recommendedName>
</protein>
<proteinExistence type="inferred from homology"/>
<keyword evidence="14 21" id="KW-0472">Membrane</keyword>
<name>U2RD78_9ACTN</name>
<comment type="function">
    <text evidence="15">Does not seem to have nitrate reductase activity.</text>
</comment>
<evidence type="ECO:0000256" key="14">
    <source>
        <dbReference type="ARBA" id="ARBA00023136"/>
    </source>
</evidence>
<dbReference type="InterPro" id="IPR051936">
    <property type="entry name" value="Heme-iron_electron_transfer"/>
</dbReference>
<dbReference type="NCBIfam" id="TIGR00351">
    <property type="entry name" value="narI"/>
    <property type="match status" value="1"/>
</dbReference>
<feature type="transmembrane region" description="Helical" evidence="21">
    <location>
        <begin position="185"/>
        <end position="203"/>
    </location>
</feature>
<evidence type="ECO:0000256" key="12">
    <source>
        <dbReference type="ARBA" id="ARBA00023004"/>
    </source>
</evidence>
<dbReference type="SUPFAM" id="SSF103501">
    <property type="entry name" value="Respiratory nitrate reductase 1 gamma chain"/>
    <property type="match status" value="1"/>
</dbReference>
<organism evidence="23 24">
    <name type="scientific">Propionibacterium acidifaciens F0233</name>
    <dbReference type="NCBI Taxonomy" id="553198"/>
    <lineage>
        <taxon>Bacteria</taxon>
        <taxon>Bacillati</taxon>
        <taxon>Actinomycetota</taxon>
        <taxon>Actinomycetes</taxon>
        <taxon>Propionibacteriales</taxon>
        <taxon>Propionibacteriaceae</taxon>
        <taxon>Propionibacterium</taxon>
    </lineage>
</organism>
<evidence type="ECO:0000313" key="23">
    <source>
        <dbReference type="EMBL" id="ERK51513.1"/>
    </source>
</evidence>
<evidence type="ECO:0000256" key="19">
    <source>
        <dbReference type="ARBA" id="ARBA00071287"/>
    </source>
</evidence>
<keyword evidence="8" id="KW-0479">Metal-binding</keyword>
<keyword evidence="11 23" id="KW-0560">Oxidoreductase</keyword>
<gene>
    <name evidence="23" type="primary">narI</name>
    <name evidence="23" type="ORF">HMPREF0682_1361</name>
</gene>